<dbReference type="Proteomes" id="UP001169458">
    <property type="component" value="Unassembled WGS sequence"/>
</dbReference>
<dbReference type="SUPFAM" id="SSF56935">
    <property type="entry name" value="Porins"/>
    <property type="match status" value="1"/>
</dbReference>
<reference evidence="5" key="2">
    <citation type="submission" date="2023-07" db="EMBL/GenBank/DDBJ databases">
        <title>Identification and characterization of horizontal gene transfer across gut microbiota members of farm animals based on homology search.</title>
        <authorList>
            <person name="Schwarzerova J."/>
            <person name="Nykrynova M."/>
            <person name="Jureckova K."/>
            <person name="Cejkova D."/>
            <person name="Rychlik I."/>
        </authorList>
    </citation>
    <scope>NUCLEOTIDE SEQUENCE [LARGE SCALE GENOMIC DNA]</scope>
    <source>
        <strain evidence="5">109_WCHN</strain>
    </source>
</reference>
<keyword evidence="2" id="KW-0472">Membrane</keyword>
<sequence>MMERVKILFVCGGLLAAQGVVAQKQAVSDSVLNRTVVVENQYNPEVMDAFKINVLPNMEEPAVAKQEIDYATAPHLLQRWDSDPMAPMLPEFVQGKAPRGYVRAAYGNLGNIDLKGSYLWNISDKDQLGVMASMYGRNGNLSRTGALDDWNSRFYKTDASLDYRHDFRNVSLKMGGAFASQVFNYMPSEETLPGNAEATDRQHFMIGEGYVGLASHGKELPVEFAVQTGFRSFDRKYDALAMGSGSEKIIHTLGYMAGAINPEQQVGIGFCMDNVMYDASLFMKDYTLLQINPYYALKNDRLALRIGAHVDWQTANGSGVKWAPDVMLDYTFASSYTLFLHLTGGTELNDFRRLNHVSPYWMQYGQLLTSYTPLDVRLGLKASPLAGFGFKLQGGYRITENDLFVLPGLEDGSPFGYAGLAQEKAKVAYAGMSFSYAYLDWIDFTLSGNYYAWDVPEEMDGLLLLKPQFDLDFAARGKVVDNLHVTLDYHYEGRNEVAGVKKADAVNNLCVGAEYELFKRMNVFVRLNNLLDKNYLTAYGYPQQGFYFMAGLSCRF</sequence>
<keyword evidence="3" id="KW-0998">Cell outer membrane</keyword>
<dbReference type="Gene3D" id="2.40.170.20">
    <property type="entry name" value="TonB-dependent receptor, beta-barrel domain"/>
    <property type="match status" value="1"/>
</dbReference>
<evidence type="ECO:0000256" key="3">
    <source>
        <dbReference type="ARBA" id="ARBA00023237"/>
    </source>
</evidence>
<organism evidence="4 5">
    <name type="scientific">Bacteroides gallinaceum</name>
    <dbReference type="NCBI Taxonomy" id="1462571"/>
    <lineage>
        <taxon>Bacteria</taxon>
        <taxon>Pseudomonadati</taxon>
        <taxon>Bacteroidota</taxon>
        <taxon>Bacteroidia</taxon>
        <taxon>Bacteroidales</taxon>
        <taxon>Bacteroidaceae</taxon>
        <taxon>Bacteroides</taxon>
    </lineage>
</organism>
<comment type="subcellular location">
    <subcellularLocation>
        <location evidence="1">Cell outer membrane</location>
    </subcellularLocation>
</comment>
<reference evidence="4 5" key="1">
    <citation type="submission" date="2023-06" db="EMBL/GenBank/DDBJ databases">
        <authorList>
            <person name="Zeman M."/>
            <person name="Kubasova T."/>
            <person name="Jahodarova E."/>
            <person name="Nykrynova M."/>
            <person name="Rychlik I."/>
        </authorList>
    </citation>
    <scope>NUCLEOTIDE SEQUENCE [LARGE SCALE GENOMIC DNA]</scope>
    <source>
        <strain evidence="4 5">109_WCHN</strain>
    </source>
</reference>
<dbReference type="RefSeq" id="WP_289561360.1">
    <property type="nucleotide sequence ID" value="NZ_JAUDEN010000046.1"/>
</dbReference>
<dbReference type="EMBL" id="JAUDEN010000046">
    <property type="protein sequence ID" value="MDM8326412.1"/>
    <property type="molecule type" value="Genomic_DNA"/>
</dbReference>
<dbReference type="InterPro" id="IPR036942">
    <property type="entry name" value="Beta-barrel_TonB_sf"/>
</dbReference>
<comment type="caution">
    <text evidence="4">The sequence shown here is derived from an EMBL/GenBank/DDBJ whole genome shotgun (WGS) entry which is preliminary data.</text>
</comment>
<gene>
    <name evidence="4" type="ORF">QUW60_14465</name>
</gene>
<accession>A0ABT7VJG0</accession>
<evidence type="ECO:0000313" key="5">
    <source>
        <dbReference type="Proteomes" id="UP001169458"/>
    </source>
</evidence>
<evidence type="ECO:0000256" key="1">
    <source>
        <dbReference type="ARBA" id="ARBA00004442"/>
    </source>
</evidence>
<name>A0ABT7VJG0_9BACE</name>
<proteinExistence type="predicted"/>
<evidence type="ECO:0000313" key="4">
    <source>
        <dbReference type="EMBL" id="MDM8326412.1"/>
    </source>
</evidence>
<protein>
    <submittedName>
        <fullName evidence="4">TonB-dependent receptor</fullName>
    </submittedName>
</protein>
<keyword evidence="5" id="KW-1185">Reference proteome</keyword>
<keyword evidence="4" id="KW-0675">Receptor</keyword>
<evidence type="ECO:0000256" key="2">
    <source>
        <dbReference type="ARBA" id="ARBA00023136"/>
    </source>
</evidence>